<keyword evidence="9 13" id="KW-0443">Lipid metabolism</keyword>
<dbReference type="InterPro" id="IPR002110">
    <property type="entry name" value="Ankyrin_rpt"/>
</dbReference>
<evidence type="ECO:0000256" key="9">
    <source>
        <dbReference type="ARBA" id="ARBA00023098"/>
    </source>
</evidence>
<dbReference type="AlphaFoldDB" id="A0A834VCM2"/>
<evidence type="ECO:0000256" key="10">
    <source>
        <dbReference type="ARBA" id="ARBA00023298"/>
    </source>
</evidence>
<reference evidence="16" key="3">
    <citation type="submission" date="2022-06" db="UniProtKB">
        <authorList>
            <consortium name="EnsemblMetazoa"/>
        </authorList>
    </citation>
    <scope>IDENTIFICATION</scope>
</reference>
<proteinExistence type="predicted"/>
<evidence type="ECO:0000256" key="4">
    <source>
        <dbReference type="ARBA" id="ARBA00022537"/>
    </source>
</evidence>
<comment type="catalytic activity">
    <reaction evidence="11">
        <text>a 1,2-diacyl-sn-glycero-3-phosphocholine + H2O = a 1-acyl-sn-glycero-3-phosphocholine + a fatty acid + H(+)</text>
        <dbReference type="Rhea" id="RHEA:15801"/>
        <dbReference type="ChEBI" id="CHEBI:15377"/>
        <dbReference type="ChEBI" id="CHEBI:15378"/>
        <dbReference type="ChEBI" id="CHEBI:28868"/>
        <dbReference type="ChEBI" id="CHEBI:57643"/>
        <dbReference type="ChEBI" id="CHEBI:58168"/>
        <dbReference type="EC" id="3.1.1.4"/>
    </reaction>
    <physiologicalReaction direction="left-to-right" evidence="11">
        <dbReference type="Rhea" id="RHEA:15802"/>
    </physiologicalReaction>
</comment>
<dbReference type="SMART" id="SM00248">
    <property type="entry name" value="ANK"/>
    <property type="match status" value="4"/>
</dbReference>
<evidence type="ECO:0000256" key="7">
    <source>
        <dbReference type="ARBA" id="ARBA00023028"/>
    </source>
</evidence>
<feature type="repeat" description="ANK" evidence="12">
    <location>
        <begin position="342"/>
        <end position="374"/>
    </location>
</feature>
<accession>A0A834VCM2</accession>
<dbReference type="OrthoDB" id="10021675at2759"/>
<dbReference type="GO" id="GO:0044218">
    <property type="term" value="C:other organism cell membrane"/>
    <property type="evidence" value="ECO:0007669"/>
    <property type="project" value="UniProtKB-KW"/>
</dbReference>
<evidence type="ECO:0000313" key="17">
    <source>
        <dbReference type="Proteomes" id="UP000070412"/>
    </source>
</evidence>
<dbReference type="PROSITE" id="PS51635">
    <property type="entry name" value="PNPLA"/>
    <property type="match status" value="1"/>
</dbReference>
<feature type="active site" description="Proton acceptor" evidence="13">
    <location>
        <position position="676"/>
    </location>
</feature>
<evidence type="ECO:0000256" key="6">
    <source>
        <dbReference type="ARBA" id="ARBA00022801"/>
    </source>
</evidence>
<dbReference type="InterPro" id="IPR002641">
    <property type="entry name" value="PNPLA_dom"/>
</dbReference>
<feature type="active site" description="Nucleophile" evidence="13">
    <location>
        <position position="542"/>
    </location>
</feature>
<dbReference type="EC" id="3.1.1.4" evidence="2"/>
<keyword evidence="7" id="KW-0528">Neurotoxin</keyword>
<dbReference type="InterPro" id="IPR016035">
    <property type="entry name" value="Acyl_Trfase/lysoPLipase"/>
</dbReference>
<keyword evidence="4" id="KW-1052">Target cell membrane</keyword>
<dbReference type="Pfam" id="PF12796">
    <property type="entry name" value="Ank_2"/>
    <property type="match status" value="1"/>
</dbReference>
<dbReference type="InterPro" id="IPR036770">
    <property type="entry name" value="Ankyrin_rpt-contain_sf"/>
</dbReference>
<keyword evidence="5" id="KW-0677">Repeat</keyword>
<dbReference type="Gene3D" id="3.40.1090.10">
    <property type="entry name" value="Cytosolic phospholipase A2 catalytic domain"/>
    <property type="match status" value="1"/>
</dbReference>
<evidence type="ECO:0000313" key="16">
    <source>
        <dbReference type="EnsemblMetazoa" id="KAF7491896.1"/>
    </source>
</evidence>
<dbReference type="GO" id="GO:0044231">
    <property type="term" value="C:host cell presynaptic membrane"/>
    <property type="evidence" value="ECO:0007669"/>
    <property type="project" value="UniProtKB-KW"/>
</dbReference>
<keyword evidence="6 13" id="KW-0378">Hydrolase</keyword>
<keyword evidence="3" id="KW-0268">Exocytosis</keyword>
<keyword evidence="8 12" id="KW-0040">ANK repeat</keyword>
<feature type="repeat" description="ANK" evidence="12">
    <location>
        <begin position="228"/>
        <end position="260"/>
    </location>
</feature>
<evidence type="ECO:0000259" key="14">
    <source>
        <dbReference type="PROSITE" id="PS51635"/>
    </source>
</evidence>
<comment type="subcellular location">
    <subcellularLocation>
        <location evidence="1">Target cell membrane</location>
    </subcellularLocation>
</comment>
<feature type="repeat" description="ANK" evidence="12">
    <location>
        <begin position="375"/>
        <end position="407"/>
    </location>
</feature>
<protein>
    <recommendedName>
        <fullName evidence="2">phospholipase A2</fullName>
        <ecNumber evidence="2">3.1.1.4</ecNumber>
    </recommendedName>
</protein>
<keyword evidence="7" id="KW-0638">Presynaptic neurotoxin</keyword>
<evidence type="ECO:0000256" key="13">
    <source>
        <dbReference type="PROSITE-ProRule" id="PRU01161"/>
    </source>
</evidence>
<evidence type="ECO:0000313" key="15">
    <source>
        <dbReference type="EMBL" id="KAF7491896.1"/>
    </source>
</evidence>
<evidence type="ECO:0000256" key="8">
    <source>
        <dbReference type="ARBA" id="ARBA00023043"/>
    </source>
</evidence>
<keyword evidence="7" id="KW-0800">Toxin</keyword>
<evidence type="ECO:0000256" key="5">
    <source>
        <dbReference type="ARBA" id="ARBA00022737"/>
    </source>
</evidence>
<evidence type="ECO:0000256" key="2">
    <source>
        <dbReference type="ARBA" id="ARBA00013278"/>
    </source>
</evidence>
<dbReference type="GO" id="GO:0005739">
    <property type="term" value="C:mitochondrion"/>
    <property type="evidence" value="ECO:0007669"/>
    <property type="project" value="TreeGrafter"/>
</dbReference>
<dbReference type="GO" id="GO:2000304">
    <property type="term" value="P:positive regulation of ceramide biosynthetic process"/>
    <property type="evidence" value="ECO:0007669"/>
    <property type="project" value="TreeGrafter"/>
</dbReference>
<sequence>MFNIFYRTFISKPKTNLFEDSFEVYDIDQIVHKARVTIRKDGEVFLYTNKAEINKTMIDYYEIVYGKENIYSFMIYHSISRTIAEEYYENFAQVLNNLNKSISIVKVTAFDQLKAIMSCLKINPKWTSTHVAARVGFEIHFKESKQIAREEINKQFDDDRLTPLHLAINQRWSSLVRLILDHLEPNLDLLDSKEYSCLHHAALSTFEIFCLILYQPKMFDRIQWRNHQGSTALHLACFAENYQVVLQFLRFGLTVRMLSLSTPKRSARRAISRLRRRSSSRIRHNNPNDPFDQVVVFTEQDLSDLDCKDIGLGGSPLHWVLHRRLMDKLIAYKFRLDLVNIKGDTPLHVMTQRNRLLCVISLLCAGANINAKNKFGNTPLHHAIKSDEIYLARTLIVFDADLNAVNKINESVRHLAAKEPTASQQVILYSLSSLGALRCPEGMVDCNPGCSFDGNFEGRCSSALYELTETFESFFGNFKNSTLFQSEMNRNANDEEKKRSINLLALDGGGIKGLIIVQVLIELQKHLDRPIIDYFQWIAGTSTGSFIAVFLTLGKTLQEIRSIYFQFKDKVFVGDRPYDAEPLENLVKEILGPELKMSDLKTKYGKNVIIPAVLYDRMPMKLHLFRSYQSHLELLKKNDSDPGFQAHPSSEQLVWKACRASSAAPTYFKSFGPFIDGGMLSNNPTLDALAEFEFHKNALIEIGRSDQCKQVRFVLSLGTGRQPIEESKTIDISAFSINLMDLNNQIRYIYQMVILMLLEICNTDNHIINRQSSFLKISFE</sequence>
<keyword evidence="13" id="KW-0442">Lipid degradation</keyword>
<reference evidence="15" key="2">
    <citation type="submission" date="2020-01" db="EMBL/GenBank/DDBJ databases">
        <authorList>
            <person name="Korhonen P.K.K."/>
            <person name="Guangxu M.G."/>
            <person name="Wang T.W."/>
            <person name="Stroehlein A.J.S."/>
            <person name="Young N.D."/>
            <person name="Ang C.-S.A."/>
            <person name="Fernando D.W.F."/>
            <person name="Lu H.L."/>
            <person name="Taylor S.T."/>
            <person name="Ehtesham M.E.M."/>
            <person name="Najaraj S.H.N."/>
            <person name="Harsha G.H.G."/>
            <person name="Madugundu A.M."/>
            <person name="Renuse S.R."/>
            <person name="Holt D.H."/>
            <person name="Pandey A.P."/>
            <person name="Papenfuss A.P."/>
            <person name="Gasser R.B.G."/>
            <person name="Fischer K.F."/>
        </authorList>
    </citation>
    <scope>NUCLEOTIDE SEQUENCE</scope>
    <source>
        <strain evidence="15">SSS_KF_BRIS2020</strain>
    </source>
</reference>
<feature type="short sequence motif" description="DGA/G" evidence="13">
    <location>
        <begin position="676"/>
        <end position="678"/>
    </location>
</feature>
<feature type="short sequence motif" description="GXGXXG" evidence="13">
    <location>
        <begin position="508"/>
        <end position="513"/>
    </location>
</feature>
<evidence type="ECO:0000256" key="1">
    <source>
        <dbReference type="ARBA" id="ARBA00004175"/>
    </source>
</evidence>
<dbReference type="EMBL" id="WVUK01000058">
    <property type="protein sequence ID" value="KAF7491896.1"/>
    <property type="molecule type" value="Genomic_DNA"/>
</dbReference>
<feature type="short sequence motif" description="GXSXG" evidence="13">
    <location>
        <begin position="540"/>
        <end position="544"/>
    </location>
</feature>
<dbReference type="EnsemblMetazoa" id="SSS_1150s_mrna">
    <property type="protein sequence ID" value="KAF7491896.1"/>
    <property type="gene ID" value="SSS_1150"/>
</dbReference>
<dbReference type="GO" id="GO:0052816">
    <property type="term" value="F:long-chain fatty acyl-CoA hydrolase activity"/>
    <property type="evidence" value="ECO:0007669"/>
    <property type="project" value="TreeGrafter"/>
</dbReference>
<dbReference type="PROSITE" id="PS50297">
    <property type="entry name" value="ANK_REP_REGION"/>
    <property type="match status" value="2"/>
</dbReference>
<dbReference type="InterPro" id="IPR047148">
    <property type="entry name" value="PLPL9"/>
</dbReference>
<keyword evidence="10" id="KW-1053">Target membrane</keyword>
<dbReference type="GO" id="GO:0016042">
    <property type="term" value="P:lipid catabolic process"/>
    <property type="evidence" value="ECO:0007669"/>
    <property type="project" value="UniProtKB-UniRule"/>
</dbReference>
<dbReference type="PANTHER" id="PTHR24139:SF34">
    <property type="entry name" value="85_88 KDA CALCIUM-INDEPENDENT PHOSPHOLIPASE A2"/>
    <property type="match status" value="1"/>
</dbReference>
<dbReference type="SUPFAM" id="SSF48403">
    <property type="entry name" value="Ankyrin repeat"/>
    <property type="match status" value="1"/>
</dbReference>
<dbReference type="Pfam" id="PF01734">
    <property type="entry name" value="Patatin"/>
    <property type="match status" value="1"/>
</dbReference>
<dbReference type="Gene3D" id="1.25.40.20">
    <property type="entry name" value="Ankyrin repeat-containing domain"/>
    <property type="match status" value="2"/>
</dbReference>
<dbReference type="SUPFAM" id="SSF52151">
    <property type="entry name" value="FabD/lysophospholipase-like"/>
    <property type="match status" value="1"/>
</dbReference>
<gene>
    <name evidence="15" type="ORF">SSS_1150</name>
</gene>
<keyword evidence="10" id="KW-0472">Membrane</keyword>
<dbReference type="PROSITE" id="PS50088">
    <property type="entry name" value="ANK_REPEAT"/>
    <property type="match status" value="3"/>
</dbReference>
<evidence type="ECO:0000256" key="11">
    <source>
        <dbReference type="ARBA" id="ARBA00023422"/>
    </source>
</evidence>
<organism evidence="15">
    <name type="scientific">Sarcoptes scabiei</name>
    <name type="common">Itch mite</name>
    <name type="synonym">Acarus scabiei</name>
    <dbReference type="NCBI Taxonomy" id="52283"/>
    <lineage>
        <taxon>Eukaryota</taxon>
        <taxon>Metazoa</taxon>
        <taxon>Ecdysozoa</taxon>
        <taxon>Arthropoda</taxon>
        <taxon>Chelicerata</taxon>
        <taxon>Arachnida</taxon>
        <taxon>Acari</taxon>
        <taxon>Acariformes</taxon>
        <taxon>Sarcoptiformes</taxon>
        <taxon>Astigmata</taxon>
        <taxon>Psoroptidia</taxon>
        <taxon>Sarcoptoidea</taxon>
        <taxon>Sarcoptidae</taxon>
        <taxon>Sarcoptinae</taxon>
        <taxon>Sarcoptes</taxon>
    </lineage>
</organism>
<dbReference type="Proteomes" id="UP000070412">
    <property type="component" value="Unassembled WGS sequence"/>
</dbReference>
<dbReference type="GO" id="GO:0047499">
    <property type="term" value="F:calcium-independent phospholipase A2 activity"/>
    <property type="evidence" value="ECO:0007669"/>
    <property type="project" value="InterPro"/>
</dbReference>
<evidence type="ECO:0000256" key="3">
    <source>
        <dbReference type="ARBA" id="ARBA00022483"/>
    </source>
</evidence>
<reference evidence="17" key="1">
    <citation type="journal article" date="2020" name="PLoS Negl. Trop. Dis.">
        <title>High-quality nuclear genome for Sarcoptes scabiei-A critical resource for a neglected parasite.</title>
        <authorList>
            <person name="Korhonen P.K."/>
            <person name="Gasser R.B."/>
            <person name="Ma G."/>
            <person name="Wang T."/>
            <person name="Stroehlein A.J."/>
            <person name="Young N.D."/>
            <person name="Ang C.S."/>
            <person name="Fernando D.D."/>
            <person name="Lu H.C."/>
            <person name="Taylor S."/>
            <person name="Reynolds S.L."/>
            <person name="Mofiz E."/>
            <person name="Najaraj S.H."/>
            <person name="Gowda H."/>
            <person name="Madugundu A."/>
            <person name="Renuse S."/>
            <person name="Holt D."/>
            <person name="Pandey A."/>
            <person name="Papenfuss A.T."/>
            <person name="Fischer K."/>
        </authorList>
    </citation>
    <scope>NUCLEOTIDE SEQUENCE [LARGE SCALE GENOMIC DNA]</scope>
</reference>
<dbReference type="PANTHER" id="PTHR24139">
    <property type="entry name" value="CALCIUM-INDEPENDENT PHOSPHOLIPASE A2"/>
    <property type="match status" value="1"/>
</dbReference>
<dbReference type="GO" id="GO:0006887">
    <property type="term" value="P:exocytosis"/>
    <property type="evidence" value="ECO:0007669"/>
    <property type="project" value="UniProtKB-KW"/>
</dbReference>
<name>A0A834VCM2_SARSC</name>
<keyword evidence="17" id="KW-1185">Reference proteome</keyword>
<evidence type="ECO:0000256" key="12">
    <source>
        <dbReference type="PROSITE-ProRule" id="PRU00023"/>
    </source>
</evidence>
<feature type="domain" description="PNPLA" evidence="14">
    <location>
        <begin position="504"/>
        <end position="689"/>
    </location>
</feature>